<proteinExistence type="predicted"/>
<dbReference type="KEGG" id="lcre:Pla8534_19090"/>
<evidence type="ECO:0000313" key="2">
    <source>
        <dbReference type="Proteomes" id="UP000317648"/>
    </source>
</evidence>
<gene>
    <name evidence="1" type="ORF">Pla8534_19090</name>
</gene>
<protein>
    <submittedName>
        <fullName evidence="1">Uncharacterized protein</fullName>
    </submittedName>
</protein>
<organism evidence="1 2">
    <name type="scientific">Lignipirellula cremea</name>
    <dbReference type="NCBI Taxonomy" id="2528010"/>
    <lineage>
        <taxon>Bacteria</taxon>
        <taxon>Pseudomonadati</taxon>
        <taxon>Planctomycetota</taxon>
        <taxon>Planctomycetia</taxon>
        <taxon>Pirellulales</taxon>
        <taxon>Pirellulaceae</taxon>
        <taxon>Lignipirellula</taxon>
    </lineage>
</organism>
<name>A0A518DQK7_9BACT</name>
<dbReference type="EMBL" id="CP036433">
    <property type="protein sequence ID" value="QDU94123.1"/>
    <property type="molecule type" value="Genomic_DNA"/>
</dbReference>
<sequence length="246" mass="27951">MGTMCDYDLWILGTDAENVIEQLNEQGWQLTGKWEVGAMFEKRSGYLYLNPPSFPDYPELVVVMSGNHDMGGGFTHFLHVAHLGHYVNREWEYDEERDAELEAIENDGFDPDNLVSESLLNNGIAETIRRFGKSVELSDTCDCATHDPSQSIWTGEWLEFALNDEQIARQDQSSHREESLDEAKARWDKAIGMTSRSIGNQNFVYCSPTGFPLAIMILWENGTGRFEASFGHPIAMQNDWLESRPS</sequence>
<reference evidence="1 2" key="1">
    <citation type="submission" date="2019-02" db="EMBL/GenBank/DDBJ databases">
        <title>Deep-cultivation of Planctomycetes and their phenomic and genomic characterization uncovers novel biology.</title>
        <authorList>
            <person name="Wiegand S."/>
            <person name="Jogler M."/>
            <person name="Boedeker C."/>
            <person name="Pinto D."/>
            <person name="Vollmers J."/>
            <person name="Rivas-Marin E."/>
            <person name="Kohn T."/>
            <person name="Peeters S.H."/>
            <person name="Heuer A."/>
            <person name="Rast P."/>
            <person name="Oberbeckmann S."/>
            <person name="Bunk B."/>
            <person name="Jeske O."/>
            <person name="Meyerdierks A."/>
            <person name="Storesund J.E."/>
            <person name="Kallscheuer N."/>
            <person name="Luecker S."/>
            <person name="Lage O.M."/>
            <person name="Pohl T."/>
            <person name="Merkel B.J."/>
            <person name="Hornburger P."/>
            <person name="Mueller R.-W."/>
            <person name="Bruemmer F."/>
            <person name="Labrenz M."/>
            <person name="Spormann A.M."/>
            <person name="Op den Camp H."/>
            <person name="Overmann J."/>
            <person name="Amann R."/>
            <person name="Jetten M.S.M."/>
            <person name="Mascher T."/>
            <person name="Medema M.H."/>
            <person name="Devos D.P."/>
            <person name="Kaster A.-K."/>
            <person name="Ovreas L."/>
            <person name="Rohde M."/>
            <person name="Galperin M.Y."/>
            <person name="Jogler C."/>
        </authorList>
    </citation>
    <scope>NUCLEOTIDE SEQUENCE [LARGE SCALE GENOMIC DNA]</scope>
    <source>
        <strain evidence="1 2">Pla85_3_4</strain>
    </source>
</reference>
<keyword evidence="2" id="KW-1185">Reference proteome</keyword>
<dbReference type="AlphaFoldDB" id="A0A518DQK7"/>
<accession>A0A518DQK7</accession>
<dbReference type="Proteomes" id="UP000317648">
    <property type="component" value="Chromosome"/>
</dbReference>
<evidence type="ECO:0000313" key="1">
    <source>
        <dbReference type="EMBL" id="QDU94123.1"/>
    </source>
</evidence>